<feature type="chain" id="PRO_5045549758" description="DUF4440 domain-containing protein" evidence="1">
    <location>
        <begin position="24"/>
        <end position="188"/>
    </location>
</feature>
<dbReference type="InterPro" id="IPR032710">
    <property type="entry name" value="NTF2-like_dom_sf"/>
</dbReference>
<evidence type="ECO:0000313" key="3">
    <source>
        <dbReference type="EMBL" id="BCT91403.1"/>
    </source>
</evidence>
<dbReference type="InterPro" id="IPR027843">
    <property type="entry name" value="DUF4440"/>
</dbReference>
<dbReference type="Pfam" id="PF14534">
    <property type="entry name" value="DUF4440"/>
    <property type="match status" value="1"/>
</dbReference>
<dbReference type="RefSeq" id="WP_213435406.1">
    <property type="nucleotide sequence ID" value="NZ_AP024545.1"/>
</dbReference>
<keyword evidence="1" id="KW-0732">Signal</keyword>
<proteinExistence type="predicted"/>
<keyword evidence="4" id="KW-1185">Reference proteome</keyword>
<dbReference type="EMBL" id="AP024545">
    <property type="protein sequence ID" value="BCT91403.1"/>
    <property type="molecule type" value="Genomic_DNA"/>
</dbReference>
<feature type="domain" description="DUF4440" evidence="2">
    <location>
        <begin position="47"/>
        <end position="157"/>
    </location>
</feature>
<protein>
    <recommendedName>
        <fullName evidence="2">DUF4440 domain-containing protein</fullName>
    </recommendedName>
</protein>
<evidence type="ECO:0000256" key="1">
    <source>
        <dbReference type="SAM" id="SignalP"/>
    </source>
</evidence>
<dbReference type="SUPFAM" id="SSF54427">
    <property type="entry name" value="NTF2-like"/>
    <property type="match status" value="1"/>
</dbReference>
<evidence type="ECO:0000259" key="2">
    <source>
        <dbReference type="Pfam" id="PF14534"/>
    </source>
</evidence>
<gene>
    <name evidence="3" type="ORF">LYSCAS_04270</name>
</gene>
<organism evidence="3 4">
    <name type="scientific">Noviluteimonas caseinilytica</name>
    <dbReference type="NCBI Taxonomy" id="2675101"/>
    <lineage>
        <taxon>Bacteria</taxon>
        <taxon>Pseudomonadati</taxon>
        <taxon>Pseudomonadota</taxon>
        <taxon>Gammaproteobacteria</taxon>
        <taxon>Lysobacterales</taxon>
        <taxon>Lysobacteraceae</taxon>
        <taxon>Noviluteimonas</taxon>
    </lineage>
</organism>
<name>A0ABN6FP81_9GAMM</name>
<feature type="signal peptide" evidence="1">
    <location>
        <begin position="1"/>
        <end position="23"/>
    </location>
</feature>
<dbReference type="Gene3D" id="3.10.450.50">
    <property type="match status" value="1"/>
</dbReference>
<accession>A0ABN6FP81</accession>
<evidence type="ECO:0000313" key="4">
    <source>
        <dbReference type="Proteomes" id="UP000681317"/>
    </source>
</evidence>
<dbReference type="Proteomes" id="UP000681317">
    <property type="component" value="Chromosome"/>
</dbReference>
<reference evidence="3 4" key="1">
    <citation type="submission" date="2021-03" db="EMBL/GenBank/DDBJ databases">
        <title>Complete Genome Sequences of Two Lysobacter Strains Isolated from Sea Water (Lysobacter caseinilyticus) and Soil (Lysobacter helvus) in South Korea.</title>
        <authorList>
            <person name="Watanabe Y."/>
            <person name="Arakawa K."/>
        </authorList>
    </citation>
    <scope>NUCLEOTIDE SEQUENCE [LARGE SCALE GENOMIC DNA]</scope>
    <source>
        <strain evidence="3 4">KVB24</strain>
    </source>
</reference>
<sequence>MSQRTFVRIAGASALALCTLAFAQSKEAPKPSPPSPTFSAAECAVWSRELAFADSVKAHDAKAFADFVAADAVFGVGSGDPKHGRAAILEDWVGIIDGSALVLSWYPTAVAIGGEPDIAYSTGRALLQSPAGKTPKRISTSTFVSTWHRDRDGTWRVLLDGGAAPKPATDADVAAFHAGRMACPQRAG</sequence>